<name>A0A327Z1Q4_9ACTN</name>
<dbReference type="AlphaFoldDB" id="A0A327Z1Q4"/>
<gene>
    <name evidence="1" type="ORF">B0I29_120114</name>
</gene>
<accession>A0A327Z1Q4</accession>
<evidence type="ECO:0000313" key="2">
    <source>
        <dbReference type="Proteomes" id="UP000249341"/>
    </source>
</evidence>
<reference evidence="1 2" key="1">
    <citation type="submission" date="2018-06" db="EMBL/GenBank/DDBJ databases">
        <title>Genomic Encyclopedia of Type Strains, Phase III (KMG-III): the genomes of soil and plant-associated and newly described type strains.</title>
        <authorList>
            <person name="Whitman W."/>
        </authorList>
    </citation>
    <scope>NUCLEOTIDE SEQUENCE [LARGE SCALE GENOMIC DNA]</scope>
    <source>
        <strain evidence="1 2">CGMCC 4.7090</strain>
    </source>
</reference>
<comment type="caution">
    <text evidence="1">The sequence shown here is derived from an EMBL/GenBank/DDBJ whole genome shotgun (WGS) entry which is preliminary data.</text>
</comment>
<dbReference type="OrthoDB" id="4155978at2"/>
<evidence type="ECO:0000313" key="1">
    <source>
        <dbReference type="EMBL" id="RAK28346.1"/>
    </source>
</evidence>
<dbReference type="RefSeq" id="WP_146616991.1">
    <property type="nucleotide sequence ID" value="NZ_JACHWI010000002.1"/>
</dbReference>
<protein>
    <submittedName>
        <fullName evidence="1">Uncharacterized protein</fullName>
    </submittedName>
</protein>
<keyword evidence="2" id="KW-1185">Reference proteome</keyword>
<proteinExistence type="predicted"/>
<dbReference type="Proteomes" id="UP000249341">
    <property type="component" value="Unassembled WGS sequence"/>
</dbReference>
<dbReference type="EMBL" id="QLMJ01000020">
    <property type="protein sequence ID" value="RAK28346.1"/>
    <property type="molecule type" value="Genomic_DNA"/>
</dbReference>
<sequence length="135" mass="14639">MRPSAPMSAQIHRVRRLIGEHLAEPGPATVPVAALTAAVRTPRSAVYVTWDSRGRCRYVGSVHRPAARAAVADRLAEHARIPARRRTWYAVTVFPLLDGVTVDLVRHHEGWAAYALDPLDGSAHPAAGMQVPGLN</sequence>
<organism evidence="1 2">
    <name type="scientific">Actinoplanes lutulentus</name>
    <dbReference type="NCBI Taxonomy" id="1287878"/>
    <lineage>
        <taxon>Bacteria</taxon>
        <taxon>Bacillati</taxon>
        <taxon>Actinomycetota</taxon>
        <taxon>Actinomycetes</taxon>
        <taxon>Micromonosporales</taxon>
        <taxon>Micromonosporaceae</taxon>
        <taxon>Actinoplanes</taxon>
    </lineage>
</organism>